<dbReference type="Gene3D" id="2.60.40.200">
    <property type="entry name" value="Superoxide dismutase, copper/zinc binding domain"/>
    <property type="match status" value="1"/>
</dbReference>
<comment type="similarity">
    <text evidence="1">Belongs to the Cu-Zn superoxide dismutase family.</text>
</comment>
<evidence type="ECO:0000313" key="4">
    <source>
        <dbReference type="Proteomes" id="UP000199051"/>
    </source>
</evidence>
<protein>
    <submittedName>
        <fullName evidence="3">Superoxide dismutase, Cu-Zn family</fullName>
    </submittedName>
</protein>
<dbReference type="RefSeq" id="WP_092779042.1">
    <property type="nucleotide sequence ID" value="NZ_FOGI01000006.1"/>
</dbReference>
<dbReference type="GO" id="GO:0046872">
    <property type="term" value="F:metal ion binding"/>
    <property type="evidence" value="ECO:0007669"/>
    <property type="project" value="InterPro"/>
</dbReference>
<name>A0A1H9TV44_9PSEU</name>
<accession>A0A1H9TV44</accession>
<evidence type="ECO:0000256" key="2">
    <source>
        <dbReference type="SAM" id="SignalP"/>
    </source>
</evidence>
<dbReference type="EMBL" id="FOGI01000006">
    <property type="protein sequence ID" value="SES01046.1"/>
    <property type="molecule type" value="Genomic_DNA"/>
</dbReference>
<dbReference type="GO" id="GO:0006801">
    <property type="term" value="P:superoxide metabolic process"/>
    <property type="evidence" value="ECO:0007669"/>
    <property type="project" value="InterPro"/>
</dbReference>
<dbReference type="STRING" id="155974.SAMN04487818_106496"/>
<reference evidence="4" key="1">
    <citation type="submission" date="2016-10" db="EMBL/GenBank/DDBJ databases">
        <authorList>
            <person name="Varghese N."/>
            <person name="Submissions S."/>
        </authorList>
    </citation>
    <scope>NUCLEOTIDE SEQUENCE [LARGE SCALE GENOMIC DNA]</scope>
    <source>
        <strain evidence="4">DSM 44260</strain>
    </source>
</reference>
<dbReference type="SUPFAM" id="SSF49329">
    <property type="entry name" value="Cu,Zn superoxide dismutase-like"/>
    <property type="match status" value="1"/>
</dbReference>
<keyword evidence="4" id="KW-1185">Reference proteome</keyword>
<gene>
    <name evidence="3" type="ORF">SAMN04487818_106496</name>
</gene>
<sequence>MRKLLSVVAAAALAALAAVPASATGHGVFETWREGAKAVTYDVQKVPVGARVAVVPLATGRKTSVLLWVHGLLPYRHYGAHVHVKPCGPNPADAGPHFQDQADPVQPSVDPAYANPRNEIWLDFATDDKGSAIAIANVLWRFGDRPAAAVIIHNEHTHTGPGEAGTAGPRLACVNARFR</sequence>
<keyword evidence="2" id="KW-0732">Signal</keyword>
<organism evidence="3 4">
    <name type="scientific">Actinokineospora terrae</name>
    <dbReference type="NCBI Taxonomy" id="155974"/>
    <lineage>
        <taxon>Bacteria</taxon>
        <taxon>Bacillati</taxon>
        <taxon>Actinomycetota</taxon>
        <taxon>Actinomycetes</taxon>
        <taxon>Pseudonocardiales</taxon>
        <taxon>Pseudonocardiaceae</taxon>
        <taxon>Actinokineospora</taxon>
    </lineage>
</organism>
<feature type="signal peptide" evidence="2">
    <location>
        <begin position="1"/>
        <end position="23"/>
    </location>
</feature>
<dbReference type="AlphaFoldDB" id="A0A1H9TV44"/>
<dbReference type="InterPro" id="IPR036423">
    <property type="entry name" value="SOD-like_Cu/Zn_dom_sf"/>
</dbReference>
<feature type="chain" id="PRO_5011772415" evidence="2">
    <location>
        <begin position="24"/>
        <end position="179"/>
    </location>
</feature>
<evidence type="ECO:0000256" key="1">
    <source>
        <dbReference type="ARBA" id="ARBA00010457"/>
    </source>
</evidence>
<evidence type="ECO:0000313" key="3">
    <source>
        <dbReference type="EMBL" id="SES01046.1"/>
    </source>
</evidence>
<proteinExistence type="inferred from homology"/>
<dbReference type="Proteomes" id="UP000199051">
    <property type="component" value="Unassembled WGS sequence"/>
</dbReference>